<protein>
    <submittedName>
        <fullName evidence="2">Uncharacterized protein</fullName>
    </submittedName>
</protein>
<dbReference type="EMBL" id="MHQO01000083">
    <property type="protein sequence ID" value="OHA04314.1"/>
    <property type="molecule type" value="Genomic_DNA"/>
</dbReference>
<comment type="caution">
    <text evidence="2">The sequence shown here is derived from an EMBL/GenBank/DDBJ whole genome shotgun (WGS) entry which is preliminary data.</text>
</comment>
<evidence type="ECO:0000313" key="3">
    <source>
        <dbReference type="Proteomes" id="UP000177982"/>
    </source>
</evidence>
<feature type="transmembrane region" description="Helical" evidence="1">
    <location>
        <begin position="126"/>
        <end position="146"/>
    </location>
</feature>
<dbReference type="AlphaFoldDB" id="A0A1G2KYM0"/>
<sequence length="158" mass="17648">MKFIFCFFFFFLALILDISFMPHFFSAFPPLALWVFGASFLFLKKDSVILFGFLSMFAVALFFHADALSAGIGAGAPAAYGIRRIEGLHPNAVFLGCLFILVASYEVARAMFAGSSIFLPLFMHEFFVNTILLALVAGGFAAFWFADRWNTKKEYVLS</sequence>
<gene>
    <name evidence="2" type="ORF">A2934_01835</name>
</gene>
<evidence type="ECO:0000313" key="2">
    <source>
        <dbReference type="EMBL" id="OHA04314.1"/>
    </source>
</evidence>
<organism evidence="2 3">
    <name type="scientific">Candidatus Sungbacteria bacterium RIFCSPLOWO2_01_FULL_47_10</name>
    <dbReference type="NCBI Taxonomy" id="1802276"/>
    <lineage>
        <taxon>Bacteria</taxon>
        <taxon>Candidatus Sungiibacteriota</taxon>
    </lineage>
</organism>
<dbReference type="Proteomes" id="UP000177982">
    <property type="component" value="Unassembled WGS sequence"/>
</dbReference>
<proteinExistence type="predicted"/>
<feature type="transmembrane region" description="Helical" evidence="1">
    <location>
        <begin position="92"/>
        <end position="114"/>
    </location>
</feature>
<feature type="transmembrane region" description="Helical" evidence="1">
    <location>
        <begin position="51"/>
        <end position="80"/>
    </location>
</feature>
<reference evidence="2 3" key="1">
    <citation type="journal article" date="2016" name="Nat. Commun.">
        <title>Thousands of microbial genomes shed light on interconnected biogeochemical processes in an aquifer system.</title>
        <authorList>
            <person name="Anantharaman K."/>
            <person name="Brown C.T."/>
            <person name="Hug L.A."/>
            <person name="Sharon I."/>
            <person name="Castelle C.J."/>
            <person name="Probst A.J."/>
            <person name="Thomas B.C."/>
            <person name="Singh A."/>
            <person name="Wilkins M.J."/>
            <person name="Karaoz U."/>
            <person name="Brodie E.L."/>
            <person name="Williams K.H."/>
            <person name="Hubbard S.S."/>
            <person name="Banfield J.F."/>
        </authorList>
    </citation>
    <scope>NUCLEOTIDE SEQUENCE [LARGE SCALE GENOMIC DNA]</scope>
</reference>
<keyword evidence="1" id="KW-0812">Transmembrane</keyword>
<accession>A0A1G2KYM0</accession>
<keyword evidence="1" id="KW-1133">Transmembrane helix</keyword>
<keyword evidence="1" id="KW-0472">Membrane</keyword>
<name>A0A1G2KYM0_9BACT</name>
<evidence type="ECO:0000256" key="1">
    <source>
        <dbReference type="SAM" id="Phobius"/>
    </source>
</evidence>